<dbReference type="InterPro" id="IPR013083">
    <property type="entry name" value="Znf_RING/FYVE/PHD"/>
</dbReference>
<dbReference type="UniPathway" id="UPA00143"/>
<dbReference type="GO" id="GO:0006513">
    <property type="term" value="P:protein monoubiquitination"/>
    <property type="evidence" value="ECO:0007669"/>
    <property type="project" value="InterPro"/>
</dbReference>
<feature type="region of interest" description="Disordered" evidence="19">
    <location>
        <begin position="540"/>
        <end position="566"/>
    </location>
</feature>
<dbReference type="PANTHER" id="PTHR14134:SF2">
    <property type="entry name" value="E3 UBIQUITIN-PROTEIN LIGASE RAD18"/>
    <property type="match status" value="1"/>
</dbReference>
<dbReference type="GO" id="GO:0006301">
    <property type="term" value="P:DNA damage tolerance"/>
    <property type="evidence" value="ECO:0007669"/>
    <property type="project" value="InterPro"/>
</dbReference>
<evidence type="ECO:0000256" key="5">
    <source>
        <dbReference type="ARBA" id="ARBA00012483"/>
    </source>
</evidence>
<feature type="compositionally biased region" description="Basic and acidic residues" evidence="19">
    <location>
        <begin position="213"/>
        <end position="226"/>
    </location>
</feature>
<feature type="compositionally biased region" description="Polar residues" evidence="19">
    <location>
        <begin position="584"/>
        <end position="596"/>
    </location>
</feature>
<dbReference type="SMART" id="SM00734">
    <property type="entry name" value="ZnF_Rad18"/>
    <property type="match status" value="1"/>
</dbReference>
<dbReference type="InterPro" id="IPR039577">
    <property type="entry name" value="Rad18"/>
</dbReference>
<dbReference type="GO" id="GO:0097505">
    <property type="term" value="C:Rad6-Rad18 complex"/>
    <property type="evidence" value="ECO:0007669"/>
    <property type="project" value="TreeGrafter"/>
</dbReference>
<dbReference type="PROSITE" id="PS00518">
    <property type="entry name" value="ZF_RING_1"/>
    <property type="match status" value="1"/>
</dbReference>
<dbReference type="GO" id="GO:0061630">
    <property type="term" value="F:ubiquitin protein ligase activity"/>
    <property type="evidence" value="ECO:0007669"/>
    <property type="project" value="UniProtKB-EC"/>
</dbReference>
<dbReference type="Pfam" id="PF02037">
    <property type="entry name" value="SAP"/>
    <property type="match status" value="1"/>
</dbReference>
<evidence type="ECO:0000256" key="10">
    <source>
        <dbReference type="ARBA" id="ARBA00022786"/>
    </source>
</evidence>
<keyword evidence="7" id="KW-0479">Metal-binding</keyword>
<organism evidence="23 24">
    <name type="scientific">Mizuhopecten yessoensis</name>
    <name type="common">Japanese scallop</name>
    <name type="synonym">Patinopecten yessoensis</name>
    <dbReference type="NCBI Taxonomy" id="6573"/>
    <lineage>
        <taxon>Eukaryota</taxon>
        <taxon>Metazoa</taxon>
        <taxon>Spiralia</taxon>
        <taxon>Lophotrochozoa</taxon>
        <taxon>Mollusca</taxon>
        <taxon>Bivalvia</taxon>
        <taxon>Autobranchia</taxon>
        <taxon>Pteriomorphia</taxon>
        <taxon>Pectinida</taxon>
        <taxon>Pectinoidea</taxon>
        <taxon>Pectinidae</taxon>
        <taxon>Mizuhopecten</taxon>
    </lineage>
</organism>
<dbReference type="InterPro" id="IPR017907">
    <property type="entry name" value="Znf_RING_CS"/>
</dbReference>
<feature type="region of interest" description="Disordered" evidence="19">
    <location>
        <begin position="84"/>
        <end position="104"/>
    </location>
</feature>
<feature type="compositionally biased region" description="Basic residues" evidence="19">
    <location>
        <begin position="673"/>
        <end position="686"/>
    </location>
</feature>
<dbReference type="STRING" id="6573.A0A210PFN6"/>
<evidence type="ECO:0000256" key="18">
    <source>
        <dbReference type="PROSITE-ProRule" id="PRU01256"/>
    </source>
</evidence>
<dbReference type="GO" id="GO:0005634">
    <property type="term" value="C:nucleus"/>
    <property type="evidence" value="ECO:0007669"/>
    <property type="project" value="UniProtKB-SubCell"/>
</dbReference>
<comment type="pathway">
    <text evidence="3">Protein modification; protein ubiquitination.</text>
</comment>
<evidence type="ECO:0000256" key="11">
    <source>
        <dbReference type="ARBA" id="ARBA00022833"/>
    </source>
</evidence>
<feature type="domain" description="RING-type" evidence="20">
    <location>
        <begin position="15"/>
        <end position="54"/>
    </location>
</feature>
<feature type="compositionally biased region" description="Low complexity" evidence="19">
    <location>
        <begin position="646"/>
        <end position="661"/>
    </location>
</feature>
<evidence type="ECO:0000256" key="13">
    <source>
        <dbReference type="ARBA" id="ARBA00023204"/>
    </source>
</evidence>
<dbReference type="Pfam" id="PF13923">
    <property type="entry name" value="zf-C3HC4_2"/>
    <property type="match status" value="1"/>
</dbReference>
<keyword evidence="14" id="KW-0539">Nucleus</keyword>
<dbReference type="GO" id="GO:0003697">
    <property type="term" value="F:single-stranded DNA binding"/>
    <property type="evidence" value="ECO:0007669"/>
    <property type="project" value="InterPro"/>
</dbReference>
<feature type="compositionally biased region" description="Polar residues" evidence="19">
    <location>
        <begin position="626"/>
        <end position="645"/>
    </location>
</feature>
<evidence type="ECO:0000313" key="24">
    <source>
        <dbReference type="Proteomes" id="UP000242188"/>
    </source>
</evidence>
<evidence type="ECO:0000259" key="22">
    <source>
        <dbReference type="PROSITE" id="PS51908"/>
    </source>
</evidence>
<feature type="domain" description="SAP" evidence="21">
    <location>
        <begin position="427"/>
        <end position="461"/>
    </location>
</feature>
<feature type="compositionally biased region" description="Low complexity" evidence="19">
    <location>
        <begin position="597"/>
        <end position="615"/>
    </location>
</feature>
<feature type="region of interest" description="Disordered" evidence="19">
    <location>
        <begin position="584"/>
        <end position="695"/>
    </location>
</feature>
<evidence type="ECO:0000259" key="20">
    <source>
        <dbReference type="PROSITE" id="PS50089"/>
    </source>
</evidence>
<evidence type="ECO:0000313" key="23">
    <source>
        <dbReference type="EMBL" id="OWF35305.1"/>
    </source>
</evidence>
<keyword evidence="24" id="KW-1185">Reference proteome</keyword>
<dbReference type="FunFam" id="3.30.40.10:FF:000172">
    <property type="entry name" value="E3 ubiquitin-protein ligase RAD18"/>
    <property type="match status" value="1"/>
</dbReference>
<proteinExistence type="inferred from homology"/>
<evidence type="ECO:0000256" key="7">
    <source>
        <dbReference type="ARBA" id="ARBA00022723"/>
    </source>
</evidence>
<dbReference type="SMART" id="SM00184">
    <property type="entry name" value="RING"/>
    <property type="match status" value="1"/>
</dbReference>
<dbReference type="Gene3D" id="3.30.40.10">
    <property type="entry name" value="Zinc/RING finger domain, C3HC4 (zinc finger)"/>
    <property type="match status" value="1"/>
</dbReference>
<feature type="domain" description="UBZ4-type" evidence="22">
    <location>
        <begin position="380"/>
        <end position="407"/>
    </location>
</feature>
<feature type="region of interest" description="Disordered" evidence="19">
    <location>
        <begin position="843"/>
        <end position="899"/>
    </location>
</feature>
<dbReference type="Proteomes" id="UP000242188">
    <property type="component" value="Unassembled WGS sequence"/>
</dbReference>
<reference evidence="23 24" key="1">
    <citation type="journal article" date="2017" name="Nat. Ecol. Evol.">
        <title>Scallop genome provides insights into evolution of bilaterian karyotype and development.</title>
        <authorList>
            <person name="Wang S."/>
            <person name="Zhang J."/>
            <person name="Jiao W."/>
            <person name="Li J."/>
            <person name="Xun X."/>
            <person name="Sun Y."/>
            <person name="Guo X."/>
            <person name="Huan P."/>
            <person name="Dong B."/>
            <person name="Zhang L."/>
            <person name="Hu X."/>
            <person name="Sun X."/>
            <person name="Wang J."/>
            <person name="Zhao C."/>
            <person name="Wang Y."/>
            <person name="Wang D."/>
            <person name="Huang X."/>
            <person name="Wang R."/>
            <person name="Lv J."/>
            <person name="Li Y."/>
            <person name="Zhang Z."/>
            <person name="Liu B."/>
            <person name="Lu W."/>
            <person name="Hui Y."/>
            <person name="Liang J."/>
            <person name="Zhou Z."/>
            <person name="Hou R."/>
            <person name="Li X."/>
            <person name="Liu Y."/>
            <person name="Li H."/>
            <person name="Ning X."/>
            <person name="Lin Y."/>
            <person name="Zhao L."/>
            <person name="Xing Q."/>
            <person name="Dou J."/>
            <person name="Li Y."/>
            <person name="Mao J."/>
            <person name="Guo H."/>
            <person name="Dou H."/>
            <person name="Li T."/>
            <person name="Mu C."/>
            <person name="Jiang W."/>
            <person name="Fu Q."/>
            <person name="Fu X."/>
            <person name="Miao Y."/>
            <person name="Liu J."/>
            <person name="Yu Q."/>
            <person name="Li R."/>
            <person name="Liao H."/>
            <person name="Li X."/>
            <person name="Kong Y."/>
            <person name="Jiang Z."/>
            <person name="Chourrout D."/>
            <person name="Li R."/>
            <person name="Bao Z."/>
        </authorList>
    </citation>
    <scope>NUCLEOTIDE SEQUENCE [LARGE SCALE GENOMIC DNA]</scope>
    <source>
        <strain evidence="23 24">PY_sf001</strain>
    </source>
</reference>
<evidence type="ECO:0000256" key="1">
    <source>
        <dbReference type="ARBA" id="ARBA00000900"/>
    </source>
</evidence>
<evidence type="ECO:0000256" key="14">
    <source>
        <dbReference type="ARBA" id="ARBA00023242"/>
    </source>
</evidence>
<dbReference type="InterPro" id="IPR006642">
    <property type="entry name" value="Rad18_UBZ4"/>
</dbReference>
<name>A0A210PFN6_MIZYE</name>
<dbReference type="OrthoDB" id="9049620at2759"/>
<dbReference type="SMART" id="SM00513">
    <property type="entry name" value="SAP"/>
    <property type="match status" value="1"/>
</dbReference>
<dbReference type="GO" id="GO:0008270">
    <property type="term" value="F:zinc ion binding"/>
    <property type="evidence" value="ECO:0007669"/>
    <property type="project" value="UniProtKB-KW"/>
</dbReference>
<keyword evidence="6" id="KW-0808">Transferase</keyword>
<feature type="region of interest" description="Disordered" evidence="19">
    <location>
        <begin position="355"/>
        <end position="376"/>
    </location>
</feature>
<dbReference type="GO" id="GO:0006281">
    <property type="term" value="P:DNA repair"/>
    <property type="evidence" value="ECO:0007669"/>
    <property type="project" value="UniProtKB-KW"/>
</dbReference>
<dbReference type="SUPFAM" id="SSF57850">
    <property type="entry name" value="RING/U-box"/>
    <property type="match status" value="1"/>
</dbReference>
<keyword evidence="9 17" id="KW-0863">Zinc-finger</keyword>
<dbReference type="PROSITE" id="PS51908">
    <property type="entry name" value="ZF_UBZ4"/>
    <property type="match status" value="1"/>
</dbReference>
<evidence type="ECO:0000256" key="19">
    <source>
        <dbReference type="SAM" id="MobiDB-lite"/>
    </source>
</evidence>
<feature type="compositionally biased region" description="Basic residues" evidence="19">
    <location>
        <begin position="540"/>
        <end position="552"/>
    </location>
</feature>
<dbReference type="CDD" id="cd16529">
    <property type="entry name" value="RING-HC_RAD18"/>
    <property type="match status" value="1"/>
</dbReference>
<dbReference type="EMBL" id="NEDP02076733">
    <property type="protein sequence ID" value="OWF35305.1"/>
    <property type="molecule type" value="Genomic_DNA"/>
</dbReference>
<feature type="compositionally biased region" description="Acidic residues" evidence="19">
    <location>
        <begin position="358"/>
        <end position="374"/>
    </location>
</feature>
<gene>
    <name evidence="23" type="ORF">KP79_PYT12062</name>
</gene>
<dbReference type="InterPro" id="IPR001841">
    <property type="entry name" value="Znf_RING"/>
</dbReference>
<sequence>MLMLLDGQVDKLLKCPVCFEHLKTALMISNCSHTFCSLCIRKYLSYKNVCPVCNVPTYEADLKNNRLVDDIVQHFVSVRDSEWKSDGKLESGPHNKVKSPKETVQDDKLQAVFSQKKDTVQTDKLHQVSLDKDVVKDNKPQDKERKQLSGRFTRMKKKTQNFKGDKLILDIFSPKRNSRTRAAAVAASTIIMSTEEEDFEDCLRNSSLLNLEDKDQHKTSSKDASTDKPPVLPIELGSVKEAATTVNVSSKSRKRTRQSVDHNIAGPSIRPQKGDGNTDVSKRVTDVERVGEGDVSTDSLRSGTIDKENNDLLAGVCEETSDKENNDLLAGVCEETSDKAMPVLTAMSLDTTESLSLGEEEEGHEESAPLDETTDYTGAKMPCPVCGVEVHNQVINRHLDQCLASAEKKSSLRRSTPKRKYMAKLVYNIMSERDLRKKLKEEGLSNKGDKQTLIKRHHNFVLTYNAECDDLNPRPVEQLITELEAIEKAKLAGSSISLRKQRVNIEKNSSPATIENALQTYKKTHKSQFDDLMKAARKNHKTKAKQTHRAKKSLLQSPTKTCGDENVTQPVAVATVVIGGNVTETGSELSDDGNSTSTSLPDIAASSSSCSVTNSELGSKLGIDRNASSPNIDMRSSSCHMTNSRTGSNSGIDSNSSTSHSLPNTETGLSGKSNKKTPKKARRRIHTNYVTSTPSPTKVAGLGCSPFKSPKVPGDLIVPPSPGKCALFVEDSECGSDTEDLLFRKINSSIDTFSEDDQDDIGPCQVSDWPALSQAAVPKEAEANMSVRECGEEAEVMPVFATEAVPSSLRARHMSGLSVESGTSTGSGESSILWVSPPVTMKIGTRRRSERVRGAGNEEEDKRPEKHDKKGNQTTNLKRKRSTGSGSVDSIAKRIKRRR</sequence>
<dbReference type="PROSITE" id="PS50089">
    <property type="entry name" value="ZF_RING_2"/>
    <property type="match status" value="1"/>
</dbReference>
<accession>A0A210PFN6</accession>
<evidence type="ECO:0000256" key="12">
    <source>
        <dbReference type="ARBA" id="ARBA00023125"/>
    </source>
</evidence>
<feature type="compositionally biased region" description="Basic and acidic residues" evidence="19">
    <location>
        <begin position="860"/>
        <end position="871"/>
    </location>
</feature>
<comment type="caution">
    <text evidence="23">The sequence shown here is derived from an EMBL/GenBank/DDBJ whole genome shotgun (WGS) entry which is preliminary data.</text>
</comment>
<evidence type="ECO:0000256" key="4">
    <source>
        <dbReference type="ARBA" id="ARBA00009506"/>
    </source>
</evidence>
<comment type="similarity">
    <text evidence="4">Belongs to the RAD18 family.</text>
</comment>
<evidence type="ECO:0000256" key="6">
    <source>
        <dbReference type="ARBA" id="ARBA00022679"/>
    </source>
</evidence>
<dbReference type="Gene3D" id="3.30.160.60">
    <property type="entry name" value="Classic Zinc Finger"/>
    <property type="match status" value="1"/>
</dbReference>
<keyword evidence="13 18" id="KW-0234">DNA repair</keyword>
<dbReference type="PANTHER" id="PTHR14134">
    <property type="entry name" value="E3 UBIQUITIN-PROTEIN LIGASE RAD18"/>
    <property type="match status" value="1"/>
</dbReference>
<keyword evidence="10" id="KW-0833">Ubl conjugation pathway</keyword>
<comment type="catalytic activity">
    <reaction evidence="1">
        <text>S-ubiquitinyl-[E2 ubiquitin-conjugating enzyme]-L-cysteine + [acceptor protein]-L-lysine = [E2 ubiquitin-conjugating enzyme]-L-cysteine + N(6)-ubiquitinyl-[acceptor protein]-L-lysine.</text>
        <dbReference type="EC" id="2.3.2.27"/>
    </reaction>
</comment>
<evidence type="ECO:0000256" key="8">
    <source>
        <dbReference type="ARBA" id="ARBA00022763"/>
    </source>
</evidence>
<comment type="subcellular location">
    <subcellularLocation>
        <location evidence="2">Nucleus</location>
    </subcellularLocation>
</comment>
<evidence type="ECO:0000256" key="9">
    <source>
        <dbReference type="ARBA" id="ARBA00022771"/>
    </source>
</evidence>
<feature type="compositionally biased region" description="Polar residues" evidence="19">
    <location>
        <begin position="662"/>
        <end position="672"/>
    </location>
</feature>
<dbReference type="PROSITE" id="PS50800">
    <property type="entry name" value="SAP"/>
    <property type="match status" value="1"/>
</dbReference>
<feature type="region of interest" description="Disordered" evidence="19">
    <location>
        <begin position="213"/>
        <end position="280"/>
    </location>
</feature>
<dbReference type="EC" id="2.3.2.27" evidence="5"/>
<evidence type="ECO:0000256" key="2">
    <source>
        <dbReference type="ARBA" id="ARBA00004123"/>
    </source>
</evidence>
<keyword evidence="8 18" id="KW-0227">DNA damage</keyword>
<keyword evidence="11" id="KW-0862">Zinc</keyword>
<evidence type="ECO:0000259" key="21">
    <source>
        <dbReference type="PROSITE" id="PS50800"/>
    </source>
</evidence>
<dbReference type="AlphaFoldDB" id="A0A210PFN6"/>
<protein>
    <recommendedName>
        <fullName evidence="5">RING-type E3 ubiquitin transferase</fullName>
        <ecNumber evidence="5">2.3.2.27</ecNumber>
    </recommendedName>
    <alternativeName>
        <fullName evidence="15 16">RING-type E3 ubiquitin transferase RAD18</fullName>
    </alternativeName>
</protein>
<evidence type="ECO:0000256" key="3">
    <source>
        <dbReference type="ARBA" id="ARBA00004906"/>
    </source>
</evidence>
<dbReference type="InterPro" id="IPR003034">
    <property type="entry name" value="SAP_dom"/>
</dbReference>
<evidence type="ECO:0000256" key="15">
    <source>
        <dbReference type="ARBA" id="ARBA00031783"/>
    </source>
</evidence>
<keyword evidence="12" id="KW-0238">DNA-binding</keyword>
<evidence type="ECO:0000256" key="17">
    <source>
        <dbReference type="PROSITE-ProRule" id="PRU00175"/>
    </source>
</evidence>
<evidence type="ECO:0000256" key="16">
    <source>
        <dbReference type="ARBA" id="ARBA00082369"/>
    </source>
</evidence>